<reference evidence="6 7" key="1">
    <citation type="submission" date="2020-07" db="EMBL/GenBank/DDBJ databases">
        <title>Genomic Encyclopedia of Type Strains, Phase IV (KMG-V): Genome sequencing to study the core and pangenomes of soil and plant-associated prokaryotes.</title>
        <authorList>
            <person name="Whitman W."/>
        </authorList>
    </citation>
    <scope>NUCLEOTIDE SEQUENCE [LARGE SCALE GENOMIC DNA]</scope>
    <source>
        <strain evidence="6 7">SAS40</strain>
    </source>
</reference>
<proteinExistence type="inferred from homology"/>
<dbReference type="InterPro" id="IPR005119">
    <property type="entry name" value="LysR_subst-bd"/>
</dbReference>
<dbReference type="PANTHER" id="PTHR30419">
    <property type="entry name" value="HTH-TYPE TRANSCRIPTIONAL REGULATOR YBHD"/>
    <property type="match status" value="1"/>
</dbReference>
<sequence length="276" mass="30462">MTESTASAMLREVEAAFDVSLFDRTPQGMTLTKAGEIAIGRLRGVSSELAMLTQELVQPEATPVLRIGAVQHTFFGVLQKVVPQLLAEMPCRLELCDATSSELASCLQQDELDCILGRMPEDWIESFQSPAFFYSPLYDEEICVVASPDHPFARCDAVILEDLVKESWVLPKPGSHLRHVLTTAFVSEGLPPPEALIETSSFVFTLPLLTGSKLLTVATRDHGVSYEWAGQVRVLPIKLPQLSPPVAFVAKKRSMKNPAVLTFWELLRRAESPPMI</sequence>
<evidence type="ECO:0000256" key="4">
    <source>
        <dbReference type="ARBA" id="ARBA00023163"/>
    </source>
</evidence>
<dbReference type="InterPro" id="IPR050950">
    <property type="entry name" value="HTH-type_LysR_regulators"/>
</dbReference>
<keyword evidence="4" id="KW-0804">Transcription</keyword>
<keyword evidence="7" id="KW-1185">Reference proteome</keyword>
<evidence type="ECO:0000256" key="3">
    <source>
        <dbReference type="ARBA" id="ARBA00023125"/>
    </source>
</evidence>
<name>A0A7Y9LKA6_9BURK</name>
<dbReference type="AlphaFoldDB" id="A0A7Y9LKA6"/>
<gene>
    <name evidence="6" type="ORF">FHW18_000603</name>
</gene>
<dbReference type="Pfam" id="PF00126">
    <property type="entry name" value="HTH_1"/>
    <property type="match status" value="1"/>
</dbReference>
<evidence type="ECO:0000256" key="1">
    <source>
        <dbReference type="ARBA" id="ARBA00009437"/>
    </source>
</evidence>
<keyword evidence="3 6" id="KW-0238">DNA-binding</keyword>
<dbReference type="PANTHER" id="PTHR30419:SF8">
    <property type="entry name" value="NITROGEN ASSIMILATION TRANSCRIPTIONAL ACTIVATOR-RELATED"/>
    <property type="match status" value="1"/>
</dbReference>
<dbReference type="SUPFAM" id="SSF53850">
    <property type="entry name" value="Periplasmic binding protein-like II"/>
    <property type="match status" value="1"/>
</dbReference>
<evidence type="ECO:0000313" key="6">
    <source>
        <dbReference type="EMBL" id="NYE81332.1"/>
    </source>
</evidence>
<feature type="domain" description="HTH lysR-type" evidence="5">
    <location>
        <begin position="1"/>
        <end position="32"/>
    </location>
</feature>
<dbReference type="InterPro" id="IPR036388">
    <property type="entry name" value="WH-like_DNA-bd_sf"/>
</dbReference>
<dbReference type="GO" id="GO:0005829">
    <property type="term" value="C:cytosol"/>
    <property type="evidence" value="ECO:0007669"/>
    <property type="project" value="TreeGrafter"/>
</dbReference>
<evidence type="ECO:0000256" key="2">
    <source>
        <dbReference type="ARBA" id="ARBA00023015"/>
    </source>
</evidence>
<evidence type="ECO:0000259" key="5">
    <source>
        <dbReference type="PROSITE" id="PS50931"/>
    </source>
</evidence>
<dbReference type="Gene3D" id="3.40.190.290">
    <property type="match status" value="1"/>
</dbReference>
<dbReference type="Proteomes" id="UP000542125">
    <property type="component" value="Unassembled WGS sequence"/>
</dbReference>
<accession>A0A7Y9LKA6</accession>
<organism evidence="6 7">
    <name type="scientific">Pigmentiphaga litoralis</name>
    <dbReference type="NCBI Taxonomy" id="516702"/>
    <lineage>
        <taxon>Bacteria</taxon>
        <taxon>Pseudomonadati</taxon>
        <taxon>Pseudomonadota</taxon>
        <taxon>Betaproteobacteria</taxon>
        <taxon>Burkholderiales</taxon>
        <taxon>Alcaligenaceae</taxon>
        <taxon>Pigmentiphaga</taxon>
    </lineage>
</organism>
<protein>
    <submittedName>
        <fullName evidence="6">DNA-binding transcriptional LysR family regulator</fullName>
    </submittedName>
</protein>
<dbReference type="Gene3D" id="1.10.10.10">
    <property type="entry name" value="Winged helix-like DNA-binding domain superfamily/Winged helix DNA-binding domain"/>
    <property type="match status" value="1"/>
</dbReference>
<dbReference type="SUPFAM" id="SSF46785">
    <property type="entry name" value="Winged helix' DNA-binding domain"/>
    <property type="match status" value="1"/>
</dbReference>
<dbReference type="PROSITE" id="PS50931">
    <property type="entry name" value="HTH_LYSR"/>
    <property type="match status" value="1"/>
</dbReference>
<dbReference type="EMBL" id="JACBYR010000001">
    <property type="protein sequence ID" value="NYE81332.1"/>
    <property type="molecule type" value="Genomic_DNA"/>
</dbReference>
<comment type="caution">
    <text evidence="6">The sequence shown here is derived from an EMBL/GenBank/DDBJ whole genome shotgun (WGS) entry which is preliminary data.</text>
</comment>
<dbReference type="GO" id="GO:0003677">
    <property type="term" value="F:DNA binding"/>
    <property type="evidence" value="ECO:0007669"/>
    <property type="project" value="UniProtKB-KW"/>
</dbReference>
<keyword evidence="2" id="KW-0805">Transcription regulation</keyword>
<dbReference type="GO" id="GO:0003700">
    <property type="term" value="F:DNA-binding transcription factor activity"/>
    <property type="evidence" value="ECO:0007669"/>
    <property type="project" value="InterPro"/>
</dbReference>
<evidence type="ECO:0000313" key="7">
    <source>
        <dbReference type="Proteomes" id="UP000542125"/>
    </source>
</evidence>
<dbReference type="Pfam" id="PF03466">
    <property type="entry name" value="LysR_substrate"/>
    <property type="match status" value="1"/>
</dbReference>
<dbReference type="InterPro" id="IPR036390">
    <property type="entry name" value="WH_DNA-bd_sf"/>
</dbReference>
<dbReference type="InterPro" id="IPR000847">
    <property type="entry name" value="LysR_HTH_N"/>
</dbReference>
<comment type="similarity">
    <text evidence="1">Belongs to the LysR transcriptional regulatory family.</text>
</comment>